<dbReference type="OrthoDB" id="49016at2759"/>
<dbReference type="GO" id="GO:0006886">
    <property type="term" value="P:intracellular protein transport"/>
    <property type="evidence" value="ECO:0007669"/>
    <property type="project" value="InterPro"/>
</dbReference>
<comment type="similarity">
    <text evidence="4">Belongs to the SEC23/SEC24 family. SEC24 subfamily.</text>
</comment>
<evidence type="ECO:0000256" key="5">
    <source>
        <dbReference type="ARBA" id="ARBA00022448"/>
    </source>
</evidence>
<dbReference type="SUPFAM" id="SSF81811">
    <property type="entry name" value="Helical domain of Sec23/24"/>
    <property type="match status" value="1"/>
</dbReference>
<dbReference type="Pfam" id="PF04811">
    <property type="entry name" value="Sec23_trunk"/>
    <property type="match status" value="1"/>
</dbReference>
<dbReference type="AlphaFoldDB" id="A0A6P8Q1H7"/>
<reference evidence="15 16" key="1">
    <citation type="submission" date="2025-04" db="UniProtKB">
        <authorList>
            <consortium name="RefSeq"/>
        </authorList>
    </citation>
    <scope>IDENTIFICATION</scope>
</reference>
<dbReference type="Gene3D" id="2.30.30.380">
    <property type="entry name" value="Zn-finger domain of Sec23/24"/>
    <property type="match status" value="1"/>
</dbReference>
<dbReference type="GO" id="GO:0030127">
    <property type="term" value="C:COPII vesicle coat"/>
    <property type="evidence" value="ECO:0007669"/>
    <property type="project" value="InterPro"/>
</dbReference>
<dbReference type="InterPro" id="IPR050550">
    <property type="entry name" value="SEC23_SEC24_subfamily"/>
</dbReference>
<comment type="subcellular location">
    <subcellularLocation>
        <location evidence="3">Cytoplasm</location>
        <location evidence="3">Cytosol</location>
    </subcellularLocation>
    <subcellularLocation>
        <location evidence="1">Cytoplasmic vesicle</location>
        <location evidence="1">COPII-coated vesicle membrane</location>
        <topology evidence="1">Peripheral membrane protein</topology>
        <orientation evidence="1">Cytoplasmic side</orientation>
    </subcellularLocation>
    <subcellularLocation>
        <location evidence="2">Endoplasmic reticulum membrane</location>
        <topology evidence="2">Peripheral membrane protein</topology>
        <orientation evidence="2">Cytoplasmic side</orientation>
    </subcellularLocation>
</comment>
<evidence type="ECO:0000259" key="9">
    <source>
        <dbReference type="Pfam" id="PF00626"/>
    </source>
</evidence>
<evidence type="ECO:0000256" key="1">
    <source>
        <dbReference type="ARBA" id="ARBA00004299"/>
    </source>
</evidence>
<feature type="domain" description="Sec23/Sec24 beta-sandwich" evidence="13">
    <location>
        <begin position="675"/>
        <end position="758"/>
    </location>
</feature>
<dbReference type="GO" id="GO:0005789">
    <property type="term" value="C:endoplasmic reticulum membrane"/>
    <property type="evidence" value="ECO:0007669"/>
    <property type="project" value="UniProtKB-SubCell"/>
</dbReference>
<dbReference type="Gene3D" id="1.20.120.730">
    <property type="entry name" value="Sec23/Sec24 helical domain"/>
    <property type="match status" value="1"/>
</dbReference>
<keyword evidence="6" id="KW-0653">Protein transport</keyword>
<organism evidence="14 16">
    <name type="scientific">Geotrypetes seraphini</name>
    <name type="common">Gaboon caecilian</name>
    <name type="synonym">Caecilia seraphini</name>
    <dbReference type="NCBI Taxonomy" id="260995"/>
    <lineage>
        <taxon>Eukaryota</taxon>
        <taxon>Metazoa</taxon>
        <taxon>Chordata</taxon>
        <taxon>Craniata</taxon>
        <taxon>Vertebrata</taxon>
        <taxon>Euteleostomi</taxon>
        <taxon>Amphibia</taxon>
        <taxon>Gymnophiona</taxon>
        <taxon>Geotrypetes</taxon>
    </lineage>
</organism>
<dbReference type="FunFam" id="3.40.50.410:FF:000020">
    <property type="entry name" value="protein transport protein Sec24D isoform X1"/>
    <property type="match status" value="1"/>
</dbReference>
<evidence type="ECO:0000256" key="2">
    <source>
        <dbReference type="ARBA" id="ARBA00004397"/>
    </source>
</evidence>
<dbReference type="InterPro" id="IPR036465">
    <property type="entry name" value="vWFA_dom_sf"/>
</dbReference>
<feature type="compositionally biased region" description="Polar residues" evidence="8">
    <location>
        <begin position="211"/>
        <end position="228"/>
    </location>
</feature>
<feature type="domain" description="Gelsolin-like" evidence="9">
    <location>
        <begin position="890"/>
        <end position="958"/>
    </location>
</feature>
<sequence>MSHPGYVTAPPYSQAQPGMGSFPTGFGTSSSAPLYGHYSASQSTVLKSSVTARSPPPPTIGSLPSNTHQYCHSNTQNGPSISGNQPPSFQGAAVPYSTYGPPSLHSSSAPPSSIQHVTNQLSNMQLNACGSGVAPNSHLPPGPPLLTSHQVLPTQHMLPPPATAVSQIPPAATGALNGPLGTLQDGIPTSNIPNLNFQQQLPEQPAGPNYHPQSANSYGPQLAGSQLSYPGAPPGSVSHLTGPPQKKLDPDSIPSPIQVIETDKTSRAGQVYTTHLRGQVPPLVTTDCVIQDQGNASPRYIRCTTYCFPSSADMAKEAQIPLAAIIKPFAVIPSNETPLHVVSHGEVGPIRCNRCKAYMCPFMQFIDGGRRYQCGFCSCVNDVPPFYFQHLDHIGKRIDHYQRPELSLGSYEFVATLDYCRENKPPNPPAYIFMIDVSYSNIKSGVVKLVCEELKTLLDRLPREEQAEVSAIRVGFVTYNKILHFYNVKSSLAQPQMMVVSDVSEVFLPLLDGFLVNFQESRSVINNLLEQIPEMFAETTESETVFAPLIQAGIEAMKAAECAGKLFIFHSSLPTAEAPGKLKNRDDKKLVNTDKEKALFLPQNNIYENLAKECVASACCVDLFIFPNQYVDIASMASVSLATGGTLYKYNNFQAHYDGHHFLRDLRRNIEKKIGFDAIMRIRTSTGFRATDFMGAIYMKNTTDVELAAIDCDKAITVEFKHDDKLSEDTGALIQCALLYTTVGGQRRLLLHNISLNCSSQLADLYKSCETDALINFFAKSAYKAVLNQPLKTVRDVLVNQSAHILACYRKKCASPSAVSQLILPDSMKVLPVYINSLLKSHVLVSSTEISTDDRTYQRQIAMSMGVADTQLFLYPQFLPIHFLDVKSDTMPSTVRCSEDRLSEEGVFLLANGLNVFLWLGTSSPPELIQGIFNVPSFAHINPDTTILPEVDTLYSKKLRWVLEFIQKDRPYTMKFVLVKQRDKAELTFRQFLVEDKGLYGGVSYMDFLCCVHKEIRQLLI</sequence>
<dbReference type="PANTHER" id="PTHR13803:SF6">
    <property type="entry name" value="PROTEIN TRANSPORT PROTEIN SEC24D"/>
    <property type="match status" value="1"/>
</dbReference>
<evidence type="ECO:0000313" key="14">
    <source>
        <dbReference type="Proteomes" id="UP000515159"/>
    </source>
</evidence>
<dbReference type="InterPro" id="IPR029006">
    <property type="entry name" value="ADF-H/Gelsolin-like_dom_sf"/>
</dbReference>
<dbReference type="Pfam" id="PF04815">
    <property type="entry name" value="Sec23_helical"/>
    <property type="match status" value="1"/>
</dbReference>
<feature type="region of interest" description="Disordered" evidence="8">
    <location>
        <begin position="128"/>
        <end position="255"/>
    </location>
</feature>
<evidence type="ECO:0000259" key="11">
    <source>
        <dbReference type="Pfam" id="PF04811"/>
    </source>
</evidence>
<dbReference type="GO" id="GO:0008270">
    <property type="term" value="F:zinc ion binding"/>
    <property type="evidence" value="ECO:0007669"/>
    <property type="project" value="InterPro"/>
</dbReference>
<keyword evidence="14" id="KW-1185">Reference proteome</keyword>
<dbReference type="CTD" id="9871"/>
<dbReference type="FunFam" id="2.30.30.380:FF:000003">
    <property type="entry name" value="SEC24 homolog D, COPII coat complex component"/>
    <property type="match status" value="1"/>
</dbReference>
<dbReference type="RefSeq" id="XP_033793932.1">
    <property type="nucleotide sequence ID" value="XM_033938041.1"/>
</dbReference>
<evidence type="ECO:0000256" key="4">
    <source>
        <dbReference type="ARBA" id="ARBA00008334"/>
    </source>
</evidence>
<feature type="compositionally biased region" description="Polar residues" evidence="8">
    <location>
        <begin position="187"/>
        <end position="202"/>
    </location>
</feature>
<dbReference type="InterPro" id="IPR041742">
    <property type="entry name" value="Sec24-like_trunk_dom"/>
</dbReference>
<feature type="compositionally biased region" description="Low complexity" evidence="8">
    <location>
        <begin position="101"/>
        <end position="113"/>
    </location>
</feature>
<dbReference type="SUPFAM" id="SSF82754">
    <property type="entry name" value="C-terminal, gelsolin-like domain of Sec23/24"/>
    <property type="match status" value="1"/>
</dbReference>
<dbReference type="Gene3D" id="2.60.40.1670">
    <property type="entry name" value="beta-sandwich domain of Sec23/24"/>
    <property type="match status" value="1"/>
</dbReference>
<dbReference type="GO" id="GO:0000149">
    <property type="term" value="F:SNARE binding"/>
    <property type="evidence" value="ECO:0007669"/>
    <property type="project" value="TreeGrafter"/>
</dbReference>
<evidence type="ECO:0000259" key="12">
    <source>
        <dbReference type="Pfam" id="PF04815"/>
    </source>
</evidence>
<dbReference type="Pfam" id="PF00626">
    <property type="entry name" value="Gelsolin"/>
    <property type="match status" value="1"/>
</dbReference>
<dbReference type="InterPro" id="IPR006900">
    <property type="entry name" value="Sec23/24_helical_dom"/>
</dbReference>
<dbReference type="GO" id="GO:0070971">
    <property type="term" value="C:endoplasmic reticulum exit site"/>
    <property type="evidence" value="ECO:0007669"/>
    <property type="project" value="TreeGrafter"/>
</dbReference>
<dbReference type="KEGG" id="gsh:117357442"/>
<dbReference type="Pfam" id="PF08033">
    <property type="entry name" value="Sec23_BS"/>
    <property type="match status" value="1"/>
</dbReference>
<dbReference type="CDD" id="cd01479">
    <property type="entry name" value="Sec24-like"/>
    <property type="match status" value="1"/>
</dbReference>
<dbReference type="InterPro" id="IPR012990">
    <property type="entry name" value="Beta-sandwich_Sec23_24"/>
</dbReference>
<evidence type="ECO:0000256" key="7">
    <source>
        <dbReference type="ARBA" id="ARBA00023329"/>
    </source>
</evidence>
<evidence type="ECO:0000313" key="15">
    <source>
        <dbReference type="RefSeq" id="XP_033793932.1"/>
    </source>
</evidence>
<dbReference type="SUPFAM" id="SSF81995">
    <property type="entry name" value="beta-sandwich domain of Sec23/24"/>
    <property type="match status" value="2"/>
</dbReference>
<dbReference type="Pfam" id="PF04810">
    <property type="entry name" value="zf-Sec23_Sec24"/>
    <property type="match status" value="1"/>
</dbReference>
<dbReference type="SUPFAM" id="SSF53300">
    <property type="entry name" value="vWA-like"/>
    <property type="match status" value="1"/>
</dbReference>
<dbReference type="GeneID" id="117357442"/>
<dbReference type="PANTHER" id="PTHR13803">
    <property type="entry name" value="SEC24-RELATED PROTEIN"/>
    <property type="match status" value="1"/>
</dbReference>
<gene>
    <name evidence="15 16" type="primary">SEC24D</name>
</gene>
<dbReference type="InterPro" id="IPR006895">
    <property type="entry name" value="Znf_Sec23_Sec24"/>
</dbReference>
<dbReference type="Gene3D" id="3.40.20.10">
    <property type="entry name" value="Severin"/>
    <property type="match status" value="1"/>
</dbReference>
<feature type="domain" description="Zinc finger Sec23/Sec24-type" evidence="10">
    <location>
        <begin position="349"/>
        <end position="387"/>
    </location>
</feature>
<proteinExistence type="inferred from homology"/>
<accession>A0A6P8Q1H7</accession>
<feature type="compositionally biased region" description="Polar residues" evidence="8">
    <location>
        <begin position="62"/>
        <end position="88"/>
    </location>
</feature>
<dbReference type="InterPro" id="IPR007123">
    <property type="entry name" value="Gelsolin-like_dom"/>
</dbReference>
<evidence type="ECO:0000259" key="10">
    <source>
        <dbReference type="Pfam" id="PF04810"/>
    </source>
</evidence>
<evidence type="ECO:0000256" key="3">
    <source>
        <dbReference type="ARBA" id="ARBA00004514"/>
    </source>
</evidence>
<dbReference type="InterPro" id="IPR006896">
    <property type="entry name" value="Sec23/24_trunk_dom"/>
</dbReference>
<evidence type="ECO:0000256" key="8">
    <source>
        <dbReference type="SAM" id="MobiDB-lite"/>
    </source>
</evidence>
<dbReference type="GO" id="GO:0005829">
    <property type="term" value="C:cytosol"/>
    <property type="evidence" value="ECO:0007669"/>
    <property type="project" value="UniProtKB-SubCell"/>
</dbReference>
<protein>
    <submittedName>
        <fullName evidence="15 16">Protein transport protein Sec24D</fullName>
    </submittedName>
</protein>
<name>A0A6P8Q1H7_GEOSA</name>
<evidence type="ECO:0000259" key="13">
    <source>
        <dbReference type="Pfam" id="PF08033"/>
    </source>
</evidence>
<evidence type="ECO:0000313" key="16">
    <source>
        <dbReference type="RefSeq" id="XP_033793937.1"/>
    </source>
</evidence>
<dbReference type="InterPro" id="IPR036175">
    <property type="entry name" value="Sec23/24_helical_dom_sf"/>
</dbReference>
<dbReference type="RefSeq" id="XP_033793937.1">
    <property type="nucleotide sequence ID" value="XM_033938046.1"/>
</dbReference>
<feature type="domain" description="Sec23/Sec24 trunk" evidence="11">
    <location>
        <begin position="426"/>
        <end position="670"/>
    </location>
</feature>
<dbReference type="InterPro" id="IPR036180">
    <property type="entry name" value="Gelsolin-like_dom_sf"/>
</dbReference>
<keyword evidence="5" id="KW-0813">Transport</keyword>
<evidence type="ECO:0000256" key="6">
    <source>
        <dbReference type="ARBA" id="ARBA00022927"/>
    </source>
</evidence>
<feature type="domain" description="Sec23/Sec24 helical" evidence="12">
    <location>
        <begin position="771"/>
        <end position="870"/>
    </location>
</feature>
<dbReference type="GO" id="GO:0090110">
    <property type="term" value="P:COPII-coated vesicle cargo loading"/>
    <property type="evidence" value="ECO:0007669"/>
    <property type="project" value="TreeGrafter"/>
</dbReference>
<dbReference type="Gene3D" id="3.40.50.410">
    <property type="entry name" value="von Willebrand factor, type A domain"/>
    <property type="match status" value="1"/>
</dbReference>
<keyword evidence="7" id="KW-0968">Cytoplasmic vesicle</keyword>
<dbReference type="Proteomes" id="UP000515159">
    <property type="component" value="Chromosome 1"/>
</dbReference>
<feature type="region of interest" description="Disordered" evidence="8">
    <location>
        <begin position="47"/>
        <end position="115"/>
    </location>
</feature>